<comment type="caution">
    <text evidence="3">The sequence shown here is derived from an EMBL/GenBank/DDBJ whole genome shotgun (WGS) entry which is preliminary data.</text>
</comment>
<evidence type="ECO:0000256" key="1">
    <source>
        <dbReference type="SAM" id="MobiDB-lite"/>
    </source>
</evidence>
<feature type="compositionally biased region" description="Low complexity" evidence="1">
    <location>
        <begin position="247"/>
        <end position="257"/>
    </location>
</feature>
<dbReference type="Pfam" id="PF13408">
    <property type="entry name" value="Zn_ribbon_recom"/>
    <property type="match status" value="1"/>
</dbReference>
<dbReference type="InterPro" id="IPR050639">
    <property type="entry name" value="SSR_resolvase"/>
</dbReference>
<proteinExistence type="predicted"/>
<dbReference type="EMBL" id="FCNX02000005">
    <property type="protein sequence ID" value="SAK63627.1"/>
    <property type="molecule type" value="Genomic_DNA"/>
</dbReference>
<reference evidence="3" key="1">
    <citation type="submission" date="2016-01" db="EMBL/GenBank/DDBJ databases">
        <authorList>
            <person name="Peeters C."/>
        </authorList>
    </citation>
    <scope>NUCLEOTIDE SEQUENCE</scope>
    <source>
        <strain evidence="3">LMG 29320</strain>
    </source>
</reference>
<protein>
    <submittedName>
        <fullName evidence="3">Recombinase</fullName>
    </submittedName>
</protein>
<gene>
    <name evidence="3" type="ORF">AWB77_02292</name>
</gene>
<dbReference type="InterPro" id="IPR038109">
    <property type="entry name" value="DNA_bind_recomb_sf"/>
</dbReference>
<evidence type="ECO:0000313" key="3">
    <source>
        <dbReference type="EMBL" id="SAK63627.1"/>
    </source>
</evidence>
<dbReference type="InterPro" id="IPR025827">
    <property type="entry name" value="Zn_ribbon_recom_dom"/>
</dbReference>
<dbReference type="PANTHER" id="PTHR30461">
    <property type="entry name" value="DNA-INVERTASE FROM LAMBDOID PROPHAGE"/>
    <property type="match status" value="1"/>
</dbReference>
<dbReference type="Gene3D" id="3.90.1750.20">
    <property type="entry name" value="Putative Large Serine Recombinase, Chain B, Domain 2"/>
    <property type="match status" value="1"/>
</dbReference>
<dbReference type="OrthoDB" id="8585334at2"/>
<feature type="region of interest" description="Disordered" evidence="1">
    <location>
        <begin position="229"/>
        <end position="257"/>
    </location>
</feature>
<feature type="domain" description="Recombinase" evidence="2">
    <location>
        <begin position="18"/>
        <end position="153"/>
    </location>
</feature>
<dbReference type="Pfam" id="PF07508">
    <property type="entry name" value="Recombinase"/>
    <property type="match status" value="1"/>
</dbReference>
<dbReference type="AlphaFoldDB" id="A0A158B2V4"/>
<dbReference type="PANTHER" id="PTHR30461:SF23">
    <property type="entry name" value="DNA RECOMBINASE-RELATED"/>
    <property type="match status" value="1"/>
</dbReference>
<organism evidence="3 4">
    <name type="scientific">Caballeronia fortuita</name>
    <dbReference type="NCBI Taxonomy" id="1777138"/>
    <lineage>
        <taxon>Bacteria</taxon>
        <taxon>Pseudomonadati</taxon>
        <taxon>Pseudomonadota</taxon>
        <taxon>Betaproteobacteria</taxon>
        <taxon>Burkholderiales</taxon>
        <taxon>Burkholderiaceae</taxon>
        <taxon>Caballeronia</taxon>
    </lineage>
</organism>
<dbReference type="Proteomes" id="UP000054903">
    <property type="component" value="Unassembled WGS sequence"/>
</dbReference>
<dbReference type="InterPro" id="IPR011109">
    <property type="entry name" value="DNA_bind_recombinase_dom"/>
</dbReference>
<dbReference type="GO" id="GO:0003677">
    <property type="term" value="F:DNA binding"/>
    <property type="evidence" value="ECO:0007669"/>
    <property type="project" value="InterPro"/>
</dbReference>
<dbReference type="PROSITE" id="PS51737">
    <property type="entry name" value="RECOMBINASE_DNA_BIND"/>
    <property type="match status" value="1"/>
</dbReference>
<accession>A0A158B2V4</accession>
<name>A0A158B2V4_9BURK</name>
<keyword evidence="4" id="KW-1185">Reference proteome</keyword>
<dbReference type="GO" id="GO:0000150">
    <property type="term" value="F:DNA strand exchange activity"/>
    <property type="evidence" value="ECO:0007669"/>
    <property type="project" value="InterPro"/>
</dbReference>
<sequence>MPSRFWANRAWQAGSRSNWPSVKTERGSDYQVNKEEAAIVRFIFEKFAAGWSTLQICDDLNGRGVPSPRGGTWRRSALYGSPNKGSGILNNSAYIGVYIWNRSQWLKDPDSGKRVREDRPELEWKTDHRDHYRIVQDDLWHAVRARMGADRLNSGAKGKSAPPRTLFSGVLCCALCGGALTAINPRYYGCVTRKERGKHACEGISVYREQTDERLLSVLRDELCSEPAQADIDAGRSPISRARRYPPGRGQGRQSKN</sequence>
<evidence type="ECO:0000313" key="4">
    <source>
        <dbReference type="Proteomes" id="UP000054903"/>
    </source>
</evidence>
<evidence type="ECO:0000259" key="2">
    <source>
        <dbReference type="PROSITE" id="PS51737"/>
    </source>
</evidence>
<dbReference type="STRING" id="1777138.AWB77_02292"/>